<evidence type="ECO:0000256" key="3">
    <source>
        <dbReference type="ARBA" id="ARBA00023274"/>
    </source>
</evidence>
<evidence type="ECO:0000256" key="6">
    <source>
        <dbReference type="RuleBase" id="RU003930"/>
    </source>
</evidence>
<name>A0A1F5P5B9_9BACT</name>
<evidence type="ECO:0000256" key="5">
    <source>
        <dbReference type="HAMAP-Rule" id="MF_01333"/>
    </source>
</evidence>
<evidence type="ECO:0000259" key="8">
    <source>
        <dbReference type="Pfam" id="PF00673"/>
    </source>
</evidence>
<dbReference type="AlphaFoldDB" id="A0A1F5P5B9"/>
<dbReference type="GO" id="GO:0019843">
    <property type="term" value="F:rRNA binding"/>
    <property type="evidence" value="ECO:0007669"/>
    <property type="project" value="UniProtKB-UniRule"/>
</dbReference>
<dbReference type="NCBIfam" id="NF000585">
    <property type="entry name" value="PRK00010.1"/>
    <property type="match status" value="1"/>
</dbReference>
<evidence type="ECO:0000259" key="7">
    <source>
        <dbReference type="Pfam" id="PF00281"/>
    </source>
</evidence>
<dbReference type="HAMAP" id="MF_01333_B">
    <property type="entry name" value="Ribosomal_uL5_B"/>
    <property type="match status" value="1"/>
</dbReference>
<feature type="domain" description="Large ribosomal subunit protein uL5 N-terminal" evidence="7">
    <location>
        <begin position="31"/>
        <end position="87"/>
    </location>
</feature>
<dbReference type="STRING" id="1817832.A3J48_02930"/>
<dbReference type="EMBL" id="MFES01000027">
    <property type="protein sequence ID" value="OGE85103.1"/>
    <property type="molecule type" value="Genomic_DNA"/>
</dbReference>
<dbReference type="PIRSF" id="PIRSF002161">
    <property type="entry name" value="Ribosomal_L5"/>
    <property type="match status" value="1"/>
</dbReference>
<dbReference type="Pfam" id="PF00281">
    <property type="entry name" value="Ribosomal_L5"/>
    <property type="match status" value="1"/>
</dbReference>
<dbReference type="PANTHER" id="PTHR11994">
    <property type="entry name" value="60S RIBOSOMAL PROTEIN L11-RELATED"/>
    <property type="match status" value="1"/>
</dbReference>
<proteinExistence type="inferred from homology"/>
<dbReference type="Proteomes" id="UP000176786">
    <property type="component" value="Unassembled WGS sequence"/>
</dbReference>
<dbReference type="InterPro" id="IPR031309">
    <property type="entry name" value="Ribosomal_uL5_C"/>
</dbReference>
<comment type="subunit">
    <text evidence="5">Part of the 50S ribosomal subunit; part of the 5S rRNA/L5/L18/L25 subcomplex. Contacts the 5S rRNA and the P site tRNA. Forms a bridge to the 30S subunit in the 70S ribosome.</text>
</comment>
<dbReference type="Gene3D" id="3.30.1440.10">
    <property type="match status" value="1"/>
</dbReference>
<feature type="domain" description="Large ribosomal subunit protein uL5 C-terminal" evidence="8">
    <location>
        <begin position="92"/>
        <end position="184"/>
    </location>
</feature>
<dbReference type="InterPro" id="IPR031310">
    <property type="entry name" value="Ribosomal_uL5_N"/>
</dbReference>
<evidence type="ECO:0000313" key="10">
    <source>
        <dbReference type="Proteomes" id="UP000176786"/>
    </source>
</evidence>
<dbReference type="FunFam" id="3.30.1440.10:FF:000001">
    <property type="entry name" value="50S ribosomal protein L5"/>
    <property type="match status" value="1"/>
</dbReference>
<evidence type="ECO:0000256" key="1">
    <source>
        <dbReference type="ARBA" id="ARBA00008553"/>
    </source>
</evidence>
<reference evidence="9 10" key="1">
    <citation type="journal article" date="2016" name="Nat. Commun.">
        <title>Thousands of microbial genomes shed light on interconnected biogeochemical processes in an aquifer system.</title>
        <authorList>
            <person name="Anantharaman K."/>
            <person name="Brown C.T."/>
            <person name="Hug L.A."/>
            <person name="Sharon I."/>
            <person name="Castelle C.J."/>
            <person name="Probst A.J."/>
            <person name="Thomas B.C."/>
            <person name="Singh A."/>
            <person name="Wilkins M.J."/>
            <person name="Karaoz U."/>
            <person name="Brodie E.L."/>
            <person name="Williams K.H."/>
            <person name="Hubbard S.S."/>
            <person name="Banfield J.F."/>
        </authorList>
    </citation>
    <scope>NUCLEOTIDE SEQUENCE [LARGE SCALE GENOMIC DNA]</scope>
</reference>
<dbReference type="GO" id="GO:0003735">
    <property type="term" value="F:structural constituent of ribosome"/>
    <property type="evidence" value="ECO:0007669"/>
    <property type="project" value="InterPro"/>
</dbReference>
<dbReference type="GO" id="GO:0006412">
    <property type="term" value="P:translation"/>
    <property type="evidence" value="ECO:0007669"/>
    <property type="project" value="UniProtKB-UniRule"/>
</dbReference>
<comment type="caution">
    <text evidence="9">The sequence shown here is derived from an EMBL/GenBank/DDBJ whole genome shotgun (WGS) entry which is preliminary data.</text>
</comment>
<dbReference type="GO" id="GO:0005840">
    <property type="term" value="C:ribosome"/>
    <property type="evidence" value="ECO:0007669"/>
    <property type="project" value="UniProtKB-KW"/>
</dbReference>
<dbReference type="Pfam" id="PF00673">
    <property type="entry name" value="Ribosomal_L5_C"/>
    <property type="match status" value="1"/>
</dbReference>
<dbReference type="GO" id="GO:0000049">
    <property type="term" value="F:tRNA binding"/>
    <property type="evidence" value="ECO:0007669"/>
    <property type="project" value="UniProtKB-UniRule"/>
</dbReference>
<keyword evidence="2 5" id="KW-0689">Ribosomal protein</keyword>
<dbReference type="InterPro" id="IPR020930">
    <property type="entry name" value="Ribosomal_uL5_bac-type"/>
</dbReference>
<protein>
    <recommendedName>
        <fullName evidence="4 5">Large ribosomal subunit protein uL5</fullName>
    </recommendedName>
</protein>
<dbReference type="SUPFAM" id="SSF55282">
    <property type="entry name" value="RL5-like"/>
    <property type="match status" value="1"/>
</dbReference>
<dbReference type="InterPro" id="IPR022803">
    <property type="entry name" value="Ribosomal_uL5_dom_sf"/>
</dbReference>
<gene>
    <name evidence="5" type="primary">rplE</name>
    <name evidence="9" type="ORF">A3J48_02930</name>
</gene>
<evidence type="ECO:0000256" key="2">
    <source>
        <dbReference type="ARBA" id="ARBA00022980"/>
    </source>
</evidence>
<accession>A0A1F5P5B9</accession>
<evidence type="ECO:0000313" key="9">
    <source>
        <dbReference type="EMBL" id="OGE85103.1"/>
    </source>
</evidence>
<comment type="similarity">
    <text evidence="1 5 6">Belongs to the universal ribosomal protein uL5 family.</text>
</comment>
<dbReference type="InterPro" id="IPR002132">
    <property type="entry name" value="Ribosomal_uL5"/>
</dbReference>
<dbReference type="InterPro" id="IPR020929">
    <property type="entry name" value="Ribosomal_uL5_CS"/>
</dbReference>
<organism evidence="9 10">
    <name type="scientific">Candidatus Doudnabacteria bacterium RIFCSPHIGHO2_02_FULL_46_11</name>
    <dbReference type="NCBI Taxonomy" id="1817832"/>
    <lineage>
        <taxon>Bacteria</taxon>
        <taxon>Candidatus Doudnaibacteriota</taxon>
    </lineage>
</organism>
<comment type="function">
    <text evidence="5">This is 1 of the proteins that bind and probably mediate the attachment of the 5S RNA into the large ribosomal subunit, where it forms part of the central protuberance. In the 70S ribosome it contacts protein S13 of the 30S subunit (bridge B1b), connecting the 2 subunits; this bridge is implicated in subunit movement. Contacts the P site tRNA; the 5S rRNA and some of its associated proteins might help stabilize positioning of ribosome-bound tRNAs.</text>
</comment>
<sequence>MATKIKQSANLRQTYLKETVPALQKELGLNNALAVPRVEKVIINVGIGRFTKDEKMVNAIVEDLTKITGQRPVKTVARKAIAGFKIREGNIVGVKATLRGARMYEFLQRLLGVALPRVRDFRGISAEGFDGEGNYSLGLSEHIVFPEVSTDAVEHVFPLQITVVTTAKNVESGYKLLKSLGFPFKDESKK</sequence>
<keyword evidence="5" id="KW-0820">tRNA-binding</keyword>
<keyword evidence="5" id="KW-0694">RNA-binding</keyword>
<dbReference type="PROSITE" id="PS00358">
    <property type="entry name" value="RIBOSOMAL_L5"/>
    <property type="match status" value="1"/>
</dbReference>
<keyword evidence="5" id="KW-0699">rRNA-binding</keyword>
<dbReference type="GO" id="GO:1990904">
    <property type="term" value="C:ribonucleoprotein complex"/>
    <property type="evidence" value="ECO:0007669"/>
    <property type="project" value="UniProtKB-KW"/>
</dbReference>
<keyword evidence="3 5" id="KW-0687">Ribonucleoprotein</keyword>
<evidence type="ECO:0000256" key="4">
    <source>
        <dbReference type="ARBA" id="ARBA00035245"/>
    </source>
</evidence>